<proteinExistence type="predicted"/>
<dbReference type="EMBL" id="JBBMRA010000001">
    <property type="protein sequence ID" value="MEM5535079.1"/>
    <property type="molecule type" value="Genomic_DNA"/>
</dbReference>
<organism evidence="1 2">
    <name type="scientific">Neptuniibacter pectenicola</name>
    <dbReference type="NCBI Taxonomy" id="1806669"/>
    <lineage>
        <taxon>Bacteria</taxon>
        <taxon>Pseudomonadati</taxon>
        <taxon>Pseudomonadota</taxon>
        <taxon>Gammaproteobacteria</taxon>
        <taxon>Oceanospirillales</taxon>
        <taxon>Oceanospirillaceae</taxon>
        <taxon>Neptuniibacter</taxon>
    </lineage>
</organism>
<dbReference type="RefSeq" id="WP_067983041.1">
    <property type="nucleotide sequence ID" value="NZ_CAXBCE010000025.1"/>
</dbReference>
<keyword evidence="2" id="KW-1185">Reference proteome</keyword>
<gene>
    <name evidence="1" type="ORF">WNY58_01620</name>
</gene>
<comment type="caution">
    <text evidence="1">The sequence shown here is derived from an EMBL/GenBank/DDBJ whole genome shotgun (WGS) entry which is preliminary data.</text>
</comment>
<sequence>MAEPKCPECSISGVEHIISKDSEERGRDKHPWFQVAYCDGCGHIYGVFAKHTITASTKGPQLVLNR</sequence>
<evidence type="ECO:0000313" key="1">
    <source>
        <dbReference type="EMBL" id="MEM5535079.1"/>
    </source>
</evidence>
<protein>
    <submittedName>
        <fullName evidence="1">Transcriptional regulator</fullName>
    </submittedName>
</protein>
<dbReference type="Proteomes" id="UP001449225">
    <property type="component" value="Unassembled WGS sequence"/>
</dbReference>
<reference evidence="1 2" key="1">
    <citation type="submission" date="2024-03" db="EMBL/GenBank/DDBJ databases">
        <title>Community enrichment and isolation of bacterial strains for fucoidan degradation.</title>
        <authorList>
            <person name="Sichert A."/>
        </authorList>
    </citation>
    <scope>NUCLEOTIDE SEQUENCE [LARGE SCALE GENOMIC DNA]</scope>
    <source>
        <strain evidence="1 2">AS76</strain>
    </source>
</reference>
<evidence type="ECO:0000313" key="2">
    <source>
        <dbReference type="Proteomes" id="UP001449225"/>
    </source>
</evidence>
<accession>A0ABU9TMY0</accession>
<name>A0ABU9TMY0_9GAMM</name>